<organism evidence="8 9">
    <name type="scientific">Desulfurobacterium atlanticum</name>
    <dbReference type="NCBI Taxonomy" id="240169"/>
    <lineage>
        <taxon>Bacteria</taxon>
        <taxon>Pseudomonadati</taxon>
        <taxon>Aquificota</taxon>
        <taxon>Aquificia</taxon>
        <taxon>Desulfurobacteriales</taxon>
        <taxon>Desulfurobacteriaceae</taxon>
        <taxon>Desulfurobacterium</taxon>
    </lineage>
</organism>
<dbReference type="GO" id="GO:0071973">
    <property type="term" value="P:bacterial-type flagellum-dependent cell motility"/>
    <property type="evidence" value="ECO:0007669"/>
    <property type="project" value="InterPro"/>
</dbReference>
<dbReference type="RefSeq" id="WP_089323571.1">
    <property type="nucleotide sequence ID" value="NZ_FZOB01000013.1"/>
</dbReference>
<dbReference type="PANTHER" id="PTHR34933:SF1">
    <property type="entry name" value="FLAGELLAR L-RING PROTEIN"/>
    <property type="match status" value="1"/>
</dbReference>
<evidence type="ECO:0000313" key="9">
    <source>
        <dbReference type="Proteomes" id="UP000198405"/>
    </source>
</evidence>
<evidence type="ECO:0000313" key="8">
    <source>
        <dbReference type="EMBL" id="SNR88628.1"/>
    </source>
</evidence>
<keyword evidence="3 7" id="KW-0732">Signal</keyword>
<comment type="subunit">
    <text evidence="7">The basal body constitutes a major portion of the flagellar organelle and consists of four rings (L,P,S, and M) mounted on a central rod.</text>
</comment>
<dbReference type="Proteomes" id="UP000198405">
    <property type="component" value="Unassembled WGS sequence"/>
</dbReference>
<dbReference type="PANTHER" id="PTHR34933">
    <property type="entry name" value="FLAGELLAR L-RING PROTEIN"/>
    <property type="match status" value="1"/>
</dbReference>
<comment type="similarity">
    <text evidence="2 7">Belongs to the FlgH family.</text>
</comment>
<keyword evidence="8" id="KW-0969">Cilium</keyword>
<evidence type="ECO:0000256" key="4">
    <source>
        <dbReference type="ARBA" id="ARBA00023136"/>
    </source>
</evidence>
<name>A0A239A0I7_9BACT</name>
<proteinExistence type="inferred from homology"/>
<keyword evidence="5 7" id="KW-0975">Bacterial flagellum</keyword>
<keyword evidence="8" id="KW-0966">Cell projection</keyword>
<keyword evidence="6 7" id="KW-0998">Cell outer membrane</keyword>
<dbReference type="GO" id="GO:0009427">
    <property type="term" value="C:bacterial-type flagellum basal body, distal rod, L ring"/>
    <property type="evidence" value="ECO:0007669"/>
    <property type="project" value="InterPro"/>
</dbReference>
<keyword evidence="7" id="KW-0449">Lipoprotein</keyword>
<dbReference type="PRINTS" id="PR01008">
    <property type="entry name" value="FLGLRINGFLGH"/>
</dbReference>
<keyword evidence="9" id="KW-1185">Reference proteome</keyword>
<reference evidence="9" key="1">
    <citation type="submission" date="2017-06" db="EMBL/GenBank/DDBJ databases">
        <authorList>
            <person name="Varghese N."/>
            <person name="Submissions S."/>
        </authorList>
    </citation>
    <scope>NUCLEOTIDE SEQUENCE [LARGE SCALE GENOMIC DNA]</scope>
    <source>
        <strain evidence="9">DSM 15668</strain>
    </source>
</reference>
<evidence type="ECO:0000256" key="6">
    <source>
        <dbReference type="ARBA" id="ARBA00023237"/>
    </source>
</evidence>
<dbReference type="Pfam" id="PF02107">
    <property type="entry name" value="FlgH"/>
    <property type="match status" value="1"/>
</dbReference>
<keyword evidence="4 7" id="KW-0472">Membrane</keyword>
<dbReference type="GO" id="GO:0003774">
    <property type="term" value="F:cytoskeletal motor activity"/>
    <property type="evidence" value="ECO:0007669"/>
    <property type="project" value="InterPro"/>
</dbReference>
<sequence length="231" mass="25485">MQSCRKWRCEIYALVVFLFFFSGCSSSQRRKEVVVKPPPPPPVEVAKPVSKGSLYTGYDNLFSDPKAHQVGDIITIKVVESLSGEGSSSNSVGKQTQMGIDLQSPTILGKKIPGDSLNPLLGFQANPQSSFSGQGATKRNTKLIATITARVTKVYPNGNLYIEGEKVIRINDDVQILKISGMISPTDIEQDNSISSSKISDMYVEYNGKGFWAESQRPGWLARFLMKIWPF</sequence>
<protein>
    <recommendedName>
        <fullName evidence="7">Flagellar L-ring protein</fullName>
    </recommendedName>
    <alternativeName>
        <fullName evidence="7">Basal body L-ring protein</fullName>
    </alternativeName>
</protein>
<comment type="subcellular location">
    <subcellularLocation>
        <location evidence="7">Cell outer membrane</location>
        <topology evidence="7">Lipid-anchor</topology>
    </subcellularLocation>
    <subcellularLocation>
        <location evidence="7">Bacterial flagellum basal body</location>
    </subcellularLocation>
</comment>
<dbReference type="EMBL" id="FZOB01000013">
    <property type="protein sequence ID" value="SNR88628.1"/>
    <property type="molecule type" value="Genomic_DNA"/>
</dbReference>
<evidence type="ECO:0000256" key="2">
    <source>
        <dbReference type="ARBA" id="ARBA00006929"/>
    </source>
</evidence>
<dbReference type="GO" id="GO:0009279">
    <property type="term" value="C:cell outer membrane"/>
    <property type="evidence" value="ECO:0007669"/>
    <property type="project" value="UniProtKB-SubCell"/>
</dbReference>
<dbReference type="AlphaFoldDB" id="A0A239A0I7"/>
<dbReference type="InterPro" id="IPR000527">
    <property type="entry name" value="Flag_Lring"/>
</dbReference>
<keyword evidence="8" id="KW-0282">Flagellum</keyword>
<accession>A0A239A0I7</accession>
<comment type="function">
    <text evidence="1 7">Assembles around the rod to form the L-ring and probably protects the motor/basal body from shearing forces during rotation.</text>
</comment>
<dbReference type="PROSITE" id="PS51257">
    <property type="entry name" value="PROKAR_LIPOPROTEIN"/>
    <property type="match status" value="1"/>
</dbReference>
<evidence type="ECO:0000256" key="3">
    <source>
        <dbReference type="ARBA" id="ARBA00022729"/>
    </source>
</evidence>
<evidence type="ECO:0000256" key="7">
    <source>
        <dbReference type="HAMAP-Rule" id="MF_00415"/>
    </source>
</evidence>
<dbReference type="OrthoDB" id="9789227at2"/>
<evidence type="ECO:0000256" key="5">
    <source>
        <dbReference type="ARBA" id="ARBA00023143"/>
    </source>
</evidence>
<evidence type="ECO:0000256" key="1">
    <source>
        <dbReference type="ARBA" id="ARBA00002591"/>
    </source>
</evidence>
<dbReference type="HAMAP" id="MF_00415">
    <property type="entry name" value="FlgH"/>
    <property type="match status" value="1"/>
</dbReference>
<gene>
    <name evidence="7" type="primary">flgH</name>
    <name evidence="8" type="ORF">SAMN06265340_11349</name>
</gene>